<keyword evidence="2 4" id="KW-0479">Metal-binding</keyword>
<feature type="binding site" evidence="4">
    <location>
        <position position="179"/>
    </location>
    <ligand>
        <name>molybdate</name>
        <dbReference type="ChEBI" id="CHEBI:36264"/>
    </ligand>
</feature>
<sequence length="259" mass="27073">MKKTAKIFASLAAASMLLAACSGSPAPAEKEGAKSQTESQALTVFAAASLNKVFPQIAEEVFEPANKGVKVSFSFEGSSTLVDQLKNGAPADVFASADTRNMDKATDADLVDTPEPFALNTLTLIVPAGNPGGVTGLDDSLKSAKVIKCHAEVPCGNLTNKVLEEAGIELTPVSEEQKVTDVRGKIESGEGDAGFVYMTDAIAAGDNVEIIPIDAKGVNEYPIAVVKDSKSPELAHKFIDAVLSDEGQELLKQYGFARP</sequence>
<dbReference type="CDD" id="cd13538">
    <property type="entry name" value="PBP2_ModA_like_1"/>
    <property type="match status" value="1"/>
</dbReference>
<dbReference type="PIRSF" id="PIRSF004846">
    <property type="entry name" value="ModA"/>
    <property type="match status" value="1"/>
</dbReference>
<accession>A0A9W5VWB8</accession>
<gene>
    <name evidence="6" type="ORF">HMPREF9238_00541</name>
</gene>
<evidence type="ECO:0000313" key="6">
    <source>
        <dbReference type="EMBL" id="EPD30786.1"/>
    </source>
</evidence>
<evidence type="ECO:0000256" key="1">
    <source>
        <dbReference type="ARBA" id="ARBA00009175"/>
    </source>
</evidence>
<keyword evidence="4" id="KW-0500">Molybdenum</keyword>
<feature type="binding site" evidence="4">
    <location>
        <position position="197"/>
    </location>
    <ligand>
        <name>molybdate</name>
        <dbReference type="ChEBI" id="CHEBI:36264"/>
    </ligand>
</feature>
<dbReference type="EMBL" id="AGWN01000001">
    <property type="protein sequence ID" value="EPD30786.1"/>
    <property type="molecule type" value="Genomic_DNA"/>
</dbReference>
<organism evidence="6 7">
    <name type="scientific">Gleimia europaea ACS-120-V-Col10b</name>
    <dbReference type="NCBI Taxonomy" id="883069"/>
    <lineage>
        <taxon>Bacteria</taxon>
        <taxon>Bacillati</taxon>
        <taxon>Actinomycetota</taxon>
        <taxon>Actinomycetes</taxon>
        <taxon>Actinomycetales</taxon>
        <taxon>Actinomycetaceae</taxon>
        <taxon>Gleimia</taxon>
    </lineage>
</organism>
<dbReference type="Proteomes" id="UP000014387">
    <property type="component" value="Unassembled WGS sequence"/>
</dbReference>
<dbReference type="InterPro" id="IPR050682">
    <property type="entry name" value="ModA/WtpA"/>
</dbReference>
<proteinExistence type="inferred from homology"/>
<feature type="signal peptide" evidence="5">
    <location>
        <begin position="1"/>
        <end position="19"/>
    </location>
</feature>
<comment type="similarity">
    <text evidence="1">Belongs to the bacterial solute-binding protein ModA family.</text>
</comment>
<evidence type="ECO:0000256" key="2">
    <source>
        <dbReference type="ARBA" id="ARBA00022723"/>
    </source>
</evidence>
<dbReference type="GO" id="GO:0015689">
    <property type="term" value="P:molybdate ion transport"/>
    <property type="evidence" value="ECO:0007669"/>
    <property type="project" value="InterPro"/>
</dbReference>
<dbReference type="NCBIfam" id="TIGR01256">
    <property type="entry name" value="modA"/>
    <property type="match status" value="1"/>
</dbReference>
<evidence type="ECO:0000256" key="5">
    <source>
        <dbReference type="SAM" id="SignalP"/>
    </source>
</evidence>
<name>A0A9W5VWB8_9ACTO</name>
<evidence type="ECO:0000256" key="3">
    <source>
        <dbReference type="ARBA" id="ARBA00022729"/>
    </source>
</evidence>
<feature type="binding site" evidence="4">
    <location>
        <position position="49"/>
    </location>
    <ligand>
        <name>molybdate</name>
        <dbReference type="ChEBI" id="CHEBI:36264"/>
    </ligand>
</feature>
<dbReference type="AlphaFoldDB" id="A0A9W5VWB8"/>
<feature type="chain" id="PRO_5040728189" evidence="5">
    <location>
        <begin position="20"/>
        <end position="259"/>
    </location>
</feature>
<evidence type="ECO:0000256" key="4">
    <source>
        <dbReference type="PIRSR" id="PIRSR004846-1"/>
    </source>
</evidence>
<dbReference type="InterPro" id="IPR005950">
    <property type="entry name" value="ModA"/>
</dbReference>
<reference evidence="6 7" key="1">
    <citation type="submission" date="2013-05" db="EMBL/GenBank/DDBJ databases">
        <title>The Genome Sequence of Actinomyces europaeus ACS-120-V-COL10B.</title>
        <authorList>
            <consortium name="The Broad Institute Genomics Platform"/>
            <person name="Earl A."/>
            <person name="Ward D."/>
            <person name="Feldgarden M."/>
            <person name="Gevers D."/>
            <person name="Saerens B."/>
            <person name="Vaneechoutte M."/>
            <person name="Walker B."/>
            <person name="Young S."/>
            <person name="Zeng Q."/>
            <person name="Gargeya S."/>
            <person name="Fitzgerald M."/>
            <person name="Haas B."/>
            <person name="Abouelleil A."/>
            <person name="Allen A.W."/>
            <person name="Alvarado L."/>
            <person name="Arachchi H.M."/>
            <person name="Berlin A.M."/>
            <person name="Chapman S.B."/>
            <person name="Gainer-Dewar J."/>
            <person name="Goldberg J."/>
            <person name="Griggs A."/>
            <person name="Gujja S."/>
            <person name="Hansen M."/>
            <person name="Howarth C."/>
            <person name="Imamovic A."/>
            <person name="Ireland A."/>
            <person name="Larimer J."/>
            <person name="McCowan C."/>
            <person name="Murphy C."/>
            <person name="Pearson M."/>
            <person name="Poon T.W."/>
            <person name="Priest M."/>
            <person name="Roberts A."/>
            <person name="Saif S."/>
            <person name="Shea T."/>
            <person name="Sisk P."/>
            <person name="Sykes S."/>
            <person name="Wortman J."/>
            <person name="Nusbaum C."/>
            <person name="Birren B."/>
        </authorList>
    </citation>
    <scope>NUCLEOTIDE SEQUENCE [LARGE SCALE GENOMIC DNA]</scope>
    <source>
        <strain evidence="6 7">ACS-120-V-Col10b</strain>
    </source>
</reference>
<evidence type="ECO:0000313" key="7">
    <source>
        <dbReference type="Proteomes" id="UP000014387"/>
    </source>
</evidence>
<dbReference type="RefSeq" id="WP_016443898.1">
    <property type="nucleotide sequence ID" value="NZ_KE150266.1"/>
</dbReference>
<dbReference type="GO" id="GO:0046872">
    <property type="term" value="F:metal ion binding"/>
    <property type="evidence" value="ECO:0007669"/>
    <property type="project" value="UniProtKB-KW"/>
</dbReference>
<dbReference type="OrthoDB" id="9785015at2"/>
<comment type="caution">
    <text evidence="6">The sequence shown here is derived from an EMBL/GenBank/DDBJ whole genome shotgun (WGS) entry which is preliminary data.</text>
</comment>
<dbReference type="Gene3D" id="3.40.190.10">
    <property type="entry name" value="Periplasmic binding protein-like II"/>
    <property type="match status" value="2"/>
</dbReference>
<dbReference type="GO" id="GO:0030973">
    <property type="term" value="F:molybdate ion binding"/>
    <property type="evidence" value="ECO:0007669"/>
    <property type="project" value="TreeGrafter"/>
</dbReference>
<keyword evidence="3 5" id="KW-0732">Signal</keyword>
<dbReference type="Pfam" id="PF13531">
    <property type="entry name" value="SBP_bac_11"/>
    <property type="match status" value="1"/>
</dbReference>
<feature type="binding site" evidence="4">
    <location>
        <position position="78"/>
    </location>
    <ligand>
        <name>molybdate</name>
        <dbReference type="ChEBI" id="CHEBI:36264"/>
    </ligand>
</feature>
<dbReference type="SUPFAM" id="SSF53850">
    <property type="entry name" value="Periplasmic binding protein-like II"/>
    <property type="match status" value="1"/>
</dbReference>
<keyword evidence="7" id="KW-1185">Reference proteome</keyword>
<dbReference type="PROSITE" id="PS51257">
    <property type="entry name" value="PROKAR_LIPOPROTEIN"/>
    <property type="match status" value="1"/>
</dbReference>
<dbReference type="PANTHER" id="PTHR30632:SF0">
    <property type="entry name" value="SULFATE-BINDING PROTEIN"/>
    <property type="match status" value="1"/>
</dbReference>
<protein>
    <submittedName>
        <fullName evidence="6">Molybdate ABC transporter, periplasmic molybdate-binding protein</fullName>
    </submittedName>
</protein>
<dbReference type="PANTHER" id="PTHR30632">
    <property type="entry name" value="MOLYBDATE-BINDING PERIPLASMIC PROTEIN"/>
    <property type="match status" value="1"/>
</dbReference>